<reference evidence="3" key="1">
    <citation type="submission" date="2022-11" db="EMBL/GenBank/DDBJ databases">
        <authorList>
            <person name="Kikuchi T."/>
        </authorList>
    </citation>
    <scope>NUCLEOTIDE SEQUENCE</scope>
    <source>
        <strain evidence="3">PS1010</strain>
    </source>
</reference>
<dbReference type="SUPFAM" id="SSF56436">
    <property type="entry name" value="C-type lectin-like"/>
    <property type="match status" value="1"/>
</dbReference>
<feature type="chain" id="PRO_5040264759" description="C-type lectin domain-containing protein" evidence="1">
    <location>
        <begin position="17"/>
        <end position="201"/>
    </location>
</feature>
<protein>
    <recommendedName>
        <fullName evidence="2">C-type lectin domain-containing protein</fullName>
    </recommendedName>
</protein>
<dbReference type="AlphaFoldDB" id="A0A9P1J063"/>
<evidence type="ECO:0000313" key="3">
    <source>
        <dbReference type="EMBL" id="CAI5453352.1"/>
    </source>
</evidence>
<dbReference type="SMART" id="SM00034">
    <property type="entry name" value="CLECT"/>
    <property type="match status" value="1"/>
</dbReference>
<dbReference type="InterPro" id="IPR001304">
    <property type="entry name" value="C-type_lectin-like"/>
</dbReference>
<gene>
    <name evidence="3" type="ORF">CAMP_LOCUS15989</name>
</gene>
<feature type="signal peptide" evidence="1">
    <location>
        <begin position="1"/>
        <end position="16"/>
    </location>
</feature>
<accession>A0A9P1J063</accession>
<sequence length="201" mass="21243">MRFAIFLLALAIGCEACHPKMGPVAKPTTPGTTQAPTTTPATTTTTERVWVCDDGWTTVVRTMGGWCMKVINLEVSTANEAEQTCTMAGGVISSVENDEEMQLIGTLKNVDLVFLGATLKTACECSTPSVCTKTATCSLQTAYTWSDGFTTGTQVFAAAQDSDYGDALFWLDEAYGPQIIGMHASVVSSTPTNVVCGKQAT</sequence>
<dbReference type="Proteomes" id="UP001152747">
    <property type="component" value="Unassembled WGS sequence"/>
</dbReference>
<dbReference type="Gene3D" id="3.10.100.10">
    <property type="entry name" value="Mannose-Binding Protein A, subunit A"/>
    <property type="match status" value="1"/>
</dbReference>
<name>A0A9P1J063_9PELO</name>
<evidence type="ECO:0000256" key="1">
    <source>
        <dbReference type="SAM" id="SignalP"/>
    </source>
</evidence>
<evidence type="ECO:0000259" key="2">
    <source>
        <dbReference type="SMART" id="SM00034"/>
    </source>
</evidence>
<dbReference type="OrthoDB" id="5831166at2759"/>
<keyword evidence="4" id="KW-1185">Reference proteome</keyword>
<dbReference type="InterPro" id="IPR016186">
    <property type="entry name" value="C-type_lectin-like/link_sf"/>
</dbReference>
<dbReference type="InterPro" id="IPR016187">
    <property type="entry name" value="CTDL_fold"/>
</dbReference>
<dbReference type="PANTHER" id="PTHR23124">
    <property type="entry name" value="C-TYPE LECTIN DOMAIN-CONTAINING PROTEIN-RELATED-RELATED"/>
    <property type="match status" value="1"/>
</dbReference>
<keyword evidence="1" id="KW-0732">Signal</keyword>
<proteinExistence type="predicted"/>
<feature type="domain" description="C-type lectin" evidence="2">
    <location>
        <begin position="52"/>
        <end position="197"/>
    </location>
</feature>
<dbReference type="EMBL" id="CANHGI010000005">
    <property type="protein sequence ID" value="CAI5453352.1"/>
    <property type="molecule type" value="Genomic_DNA"/>
</dbReference>
<organism evidence="3 4">
    <name type="scientific">Caenorhabditis angaria</name>
    <dbReference type="NCBI Taxonomy" id="860376"/>
    <lineage>
        <taxon>Eukaryota</taxon>
        <taxon>Metazoa</taxon>
        <taxon>Ecdysozoa</taxon>
        <taxon>Nematoda</taxon>
        <taxon>Chromadorea</taxon>
        <taxon>Rhabditida</taxon>
        <taxon>Rhabditina</taxon>
        <taxon>Rhabditomorpha</taxon>
        <taxon>Rhabditoidea</taxon>
        <taxon>Rhabditidae</taxon>
        <taxon>Peloderinae</taxon>
        <taxon>Caenorhabditis</taxon>
    </lineage>
</organism>
<comment type="caution">
    <text evidence="3">The sequence shown here is derived from an EMBL/GenBank/DDBJ whole genome shotgun (WGS) entry which is preliminary data.</text>
</comment>
<evidence type="ECO:0000313" key="4">
    <source>
        <dbReference type="Proteomes" id="UP001152747"/>
    </source>
</evidence>